<keyword evidence="8" id="KW-1015">Disulfide bond</keyword>
<dbReference type="GO" id="GO:0004222">
    <property type="term" value="F:metalloendopeptidase activity"/>
    <property type="evidence" value="ECO:0007669"/>
    <property type="project" value="UniProtKB-UniRule"/>
</dbReference>
<dbReference type="InterPro" id="IPR001506">
    <property type="entry name" value="Peptidase_M12A"/>
</dbReference>
<proteinExistence type="predicted"/>
<dbReference type="PROSITE" id="PS51864">
    <property type="entry name" value="ASTACIN"/>
    <property type="match status" value="1"/>
</dbReference>
<evidence type="ECO:0000256" key="10">
    <source>
        <dbReference type="PROSITE-ProRule" id="PRU01211"/>
    </source>
</evidence>
<dbReference type="SMART" id="SM00235">
    <property type="entry name" value="ZnMc"/>
    <property type="match status" value="1"/>
</dbReference>
<evidence type="ECO:0000256" key="3">
    <source>
        <dbReference type="ARBA" id="ARBA00022729"/>
    </source>
</evidence>
<dbReference type="EMBL" id="JARGDH010000004">
    <property type="protein sequence ID" value="KAL0270438.1"/>
    <property type="molecule type" value="Genomic_DNA"/>
</dbReference>
<dbReference type="GO" id="GO:0008270">
    <property type="term" value="F:zinc ion binding"/>
    <property type="evidence" value="ECO:0007669"/>
    <property type="project" value="UniProtKB-UniRule"/>
</dbReference>
<keyword evidence="1 10" id="KW-0645">Protease</keyword>
<comment type="cofactor">
    <cofactor evidence="10 11">
        <name>Zn(2+)</name>
        <dbReference type="ChEBI" id="CHEBI:29105"/>
    </cofactor>
    <text evidence="10 11">Binds 1 zinc ion per subunit.</text>
</comment>
<dbReference type="AlphaFoldDB" id="A0AAW2HM16"/>
<evidence type="ECO:0000256" key="7">
    <source>
        <dbReference type="ARBA" id="ARBA00023145"/>
    </source>
</evidence>
<evidence type="ECO:0000256" key="6">
    <source>
        <dbReference type="ARBA" id="ARBA00023049"/>
    </source>
</evidence>
<evidence type="ECO:0000256" key="5">
    <source>
        <dbReference type="ARBA" id="ARBA00022833"/>
    </source>
</evidence>
<dbReference type="InterPro" id="IPR006026">
    <property type="entry name" value="Peptidase_Metallo"/>
</dbReference>
<dbReference type="Pfam" id="PF01400">
    <property type="entry name" value="Astacin"/>
    <property type="match status" value="1"/>
</dbReference>
<dbReference type="FunFam" id="3.40.390.10:FF:000015">
    <property type="entry name" value="Meprin A subunit"/>
    <property type="match status" value="1"/>
</dbReference>
<evidence type="ECO:0000313" key="13">
    <source>
        <dbReference type="EMBL" id="KAL0270438.1"/>
    </source>
</evidence>
<dbReference type="PANTHER" id="PTHR10127:SF780">
    <property type="entry name" value="METALLOENDOPEPTIDASE"/>
    <property type="match status" value="1"/>
</dbReference>
<organism evidence="13">
    <name type="scientific">Menopon gallinae</name>
    <name type="common">poultry shaft louse</name>
    <dbReference type="NCBI Taxonomy" id="328185"/>
    <lineage>
        <taxon>Eukaryota</taxon>
        <taxon>Metazoa</taxon>
        <taxon>Ecdysozoa</taxon>
        <taxon>Arthropoda</taxon>
        <taxon>Hexapoda</taxon>
        <taxon>Insecta</taxon>
        <taxon>Pterygota</taxon>
        <taxon>Neoptera</taxon>
        <taxon>Paraneoptera</taxon>
        <taxon>Psocodea</taxon>
        <taxon>Troctomorpha</taxon>
        <taxon>Phthiraptera</taxon>
        <taxon>Amblycera</taxon>
        <taxon>Menoponidae</taxon>
        <taxon>Menopon</taxon>
    </lineage>
</organism>
<keyword evidence="2 10" id="KW-0479">Metal-binding</keyword>
<feature type="chain" id="PRO_5043104915" description="Metalloendopeptidase" evidence="11">
    <location>
        <begin position="21"/>
        <end position="313"/>
    </location>
</feature>
<keyword evidence="3 11" id="KW-0732">Signal</keyword>
<keyword evidence="5 10" id="KW-0862">Zinc</keyword>
<protein>
    <recommendedName>
        <fullName evidence="11">Metalloendopeptidase</fullName>
        <ecNumber evidence="11">3.4.24.-</ecNumber>
    </recommendedName>
</protein>
<evidence type="ECO:0000259" key="12">
    <source>
        <dbReference type="PROSITE" id="PS51864"/>
    </source>
</evidence>
<dbReference type="CDD" id="cd04280">
    <property type="entry name" value="ZnMc_astacin_like"/>
    <property type="match status" value="1"/>
</dbReference>
<dbReference type="EC" id="3.4.24.-" evidence="11"/>
<evidence type="ECO:0000256" key="2">
    <source>
        <dbReference type="ARBA" id="ARBA00022723"/>
    </source>
</evidence>
<dbReference type="Gene3D" id="3.40.390.10">
    <property type="entry name" value="Collagenase (Catalytic Domain)"/>
    <property type="match status" value="1"/>
</dbReference>
<evidence type="ECO:0000256" key="11">
    <source>
        <dbReference type="RuleBase" id="RU361183"/>
    </source>
</evidence>
<keyword evidence="6 10" id="KW-0482">Metalloprotease</keyword>
<comment type="caution">
    <text evidence="10">Lacks conserved residue(s) required for the propagation of feature annotation.</text>
</comment>
<evidence type="ECO:0000256" key="9">
    <source>
        <dbReference type="ARBA" id="ARBA00023180"/>
    </source>
</evidence>
<name>A0AAW2HM16_9NEOP</name>
<evidence type="ECO:0000256" key="4">
    <source>
        <dbReference type="ARBA" id="ARBA00022801"/>
    </source>
</evidence>
<dbReference type="PANTHER" id="PTHR10127">
    <property type="entry name" value="DISCOIDIN, CUB, EGF, LAMININ , AND ZINC METALLOPROTEASE DOMAIN CONTAINING"/>
    <property type="match status" value="1"/>
</dbReference>
<accession>A0AAW2HM16</accession>
<feature type="binding site" evidence="10">
    <location>
        <position position="197"/>
    </location>
    <ligand>
        <name>Zn(2+)</name>
        <dbReference type="ChEBI" id="CHEBI:29105"/>
        <note>catalytic</note>
    </ligand>
</feature>
<reference evidence="13" key="1">
    <citation type="journal article" date="2024" name="Gigascience">
        <title>Chromosome-level genome of the poultry shaft louse Menopon gallinae provides insight into the host-switching and adaptive evolution of parasitic lice.</title>
        <authorList>
            <person name="Xu Y."/>
            <person name="Ma L."/>
            <person name="Liu S."/>
            <person name="Liang Y."/>
            <person name="Liu Q."/>
            <person name="He Z."/>
            <person name="Tian L."/>
            <person name="Duan Y."/>
            <person name="Cai W."/>
            <person name="Li H."/>
            <person name="Song F."/>
        </authorList>
    </citation>
    <scope>NUCLEOTIDE SEQUENCE</scope>
    <source>
        <strain evidence="13">Cailab_2023a</strain>
    </source>
</reference>
<feature type="binding site" evidence="10">
    <location>
        <position position="207"/>
    </location>
    <ligand>
        <name>Zn(2+)</name>
        <dbReference type="ChEBI" id="CHEBI:29105"/>
        <note>catalytic</note>
    </ligand>
</feature>
<keyword evidence="9" id="KW-0325">Glycoprotein</keyword>
<dbReference type="GO" id="GO:0006508">
    <property type="term" value="P:proteolysis"/>
    <property type="evidence" value="ECO:0007669"/>
    <property type="project" value="UniProtKB-KW"/>
</dbReference>
<evidence type="ECO:0000256" key="1">
    <source>
        <dbReference type="ARBA" id="ARBA00022670"/>
    </source>
</evidence>
<comment type="caution">
    <text evidence="13">The sequence shown here is derived from an EMBL/GenBank/DDBJ whole genome shotgun (WGS) entry which is preliminary data.</text>
</comment>
<keyword evidence="7" id="KW-0865">Zymogen</keyword>
<sequence length="313" mass="35343">MWKLLLLAAALQASSPLVNGKLALEDELTSFIQNFERLIYSPPNKETGKSPVRPASCLRKYTDFLFPGAKVAKWKPEDGVNPEELGDTYVEGDIRLPERVKFRNGLKAETSRWKGGVVPYRISDAFNYKDYNTIMSAIKEYHDLTCIKWVRWSGEEDYVYFVPGNTGCWSSVGRVGGMQELNLQTPGCLTKKGTVIHEMLHALGFLHEQNRYERDSHVTINWQNIQKGREVNFEKATAETADGQGVPYDYRSVMHYSANAFSSNGKPTIVPKLQVGGVELGQREGLSRSDIKKIRKMYKCGADGGRKKRLPKL</sequence>
<feature type="binding site" evidence="10">
    <location>
        <position position="201"/>
    </location>
    <ligand>
        <name>Zn(2+)</name>
        <dbReference type="ChEBI" id="CHEBI:29105"/>
        <note>catalytic</note>
    </ligand>
</feature>
<evidence type="ECO:0000256" key="8">
    <source>
        <dbReference type="ARBA" id="ARBA00023157"/>
    </source>
</evidence>
<dbReference type="SUPFAM" id="SSF55486">
    <property type="entry name" value="Metalloproteases ('zincins'), catalytic domain"/>
    <property type="match status" value="1"/>
</dbReference>
<feature type="signal peptide" evidence="11">
    <location>
        <begin position="1"/>
        <end position="20"/>
    </location>
</feature>
<keyword evidence="4 10" id="KW-0378">Hydrolase</keyword>
<dbReference type="InterPro" id="IPR034035">
    <property type="entry name" value="Astacin-like_dom"/>
</dbReference>
<feature type="active site" evidence="10">
    <location>
        <position position="198"/>
    </location>
</feature>
<dbReference type="PRINTS" id="PR00480">
    <property type="entry name" value="ASTACIN"/>
</dbReference>
<dbReference type="InterPro" id="IPR024079">
    <property type="entry name" value="MetalloPept_cat_dom_sf"/>
</dbReference>
<gene>
    <name evidence="13" type="ORF">PYX00_007848</name>
</gene>
<feature type="domain" description="Peptidase M12A" evidence="12">
    <location>
        <begin position="104"/>
        <end position="301"/>
    </location>
</feature>